<dbReference type="PANTHER" id="PTHR24173:SF83">
    <property type="entry name" value="SOCS BOX DOMAIN-CONTAINING PROTEIN"/>
    <property type="match status" value="1"/>
</dbReference>
<evidence type="ECO:0000313" key="4">
    <source>
        <dbReference type="EMBL" id="CAB0040283.1"/>
    </source>
</evidence>
<dbReference type="Pfam" id="PF12796">
    <property type="entry name" value="Ank_2"/>
    <property type="match status" value="1"/>
</dbReference>
<evidence type="ECO:0000313" key="5">
    <source>
        <dbReference type="Proteomes" id="UP000479190"/>
    </source>
</evidence>
<feature type="repeat" description="ANK" evidence="3">
    <location>
        <begin position="243"/>
        <end position="275"/>
    </location>
</feature>
<dbReference type="InterPro" id="IPR002110">
    <property type="entry name" value="Ankyrin_rpt"/>
</dbReference>
<gene>
    <name evidence="4" type="ORF">TBRA_LOCUS12008</name>
</gene>
<dbReference type="Proteomes" id="UP000479190">
    <property type="component" value="Unassembled WGS sequence"/>
</dbReference>
<sequence>MSFDVAGYFDKDYCGKLKRLREKVNWEDKLEREEFYWQLYPLISEWKGQLPNLRDIFWPTEIDWLLTYSLMWSRSEVLIRFVAQTGYKDEPEINRYGVPQLYRTTPVHYMPDCYISDSIIDVLFEIYDKFDVNYTDDDGLTHFIVACKLGCDDVVKKFLELGQNPNCLEPHRTWTSWFVLMHFKTEFEARWLMKNGSINLWSAYESKPLTFHNVHIFRSTAITFCETINGMYQPAQIEVMWNLRQTPLHLALLRGNKNMIELLLRSGADPNLSGEDGWTPLHRICMKYDYEDSLDLFFKINDELNQPVQVDVRDELGRTPLQYAVVNLAPGLIEFLLDRGADLAYFVFPTQSHFDEYEQFFDLFENQWCMLKLERASRAMSVVECLEKRGYELNRRDALMIVKLFAKYLCKIRSREFLLRWGLEFFLELTYHQLPNKCCQKIIKNLINEDLLSICLAADVVAN</sequence>
<name>A0A6H5IWV1_9HYME</name>
<keyword evidence="5" id="KW-1185">Reference proteome</keyword>
<organism evidence="4 5">
    <name type="scientific">Trichogramma brassicae</name>
    <dbReference type="NCBI Taxonomy" id="86971"/>
    <lineage>
        <taxon>Eukaryota</taxon>
        <taxon>Metazoa</taxon>
        <taxon>Ecdysozoa</taxon>
        <taxon>Arthropoda</taxon>
        <taxon>Hexapoda</taxon>
        <taxon>Insecta</taxon>
        <taxon>Pterygota</taxon>
        <taxon>Neoptera</taxon>
        <taxon>Endopterygota</taxon>
        <taxon>Hymenoptera</taxon>
        <taxon>Apocrita</taxon>
        <taxon>Proctotrupomorpha</taxon>
        <taxon>Chalcidoidea</taxon>
        <taxon>Trichogrammatidae</taxon>
        <taxon>Trichogramma</taxon>
    </lineage>
</organism>
<accession>A0A6H5IWV1</accession>
<feature type="repeat" description="ANK" evidence="3">
    <location>
        <begin position="316"/>
        <end position="343"/>
    </location>
</feature>
<dbReference type="InterPro" id="IPR036770">
    <property type="entry name" value="Ankyrin_rpt-contain_sf"/>
</dbReference>
<keyword evidence="1" id="KW-0677">Repeat</keyword>
<dbReference type="EMBL" id="CADCXV010001016">
    <property type="protein sequence ID" value="CAB0040283.1"/>
    <property type="molecule type" value="Genomic_DNA"/>
</dbReference>
<dbReference type="PROSITE" id="PS50088">
    <property type="entry name" value="ANK_REPEAT"/>
    <property type="match status" value="2"/>
</dbReference>
<reference evidence="4 5" key="1">
    <citation type="submission" date="2020-02" db="EMBL/GenBank/DDBJ databases">
        <authorList>
            <person name="Ferguson B K."/>
        </authorList>
    </citation>
    <scope>NUCLEOTIDE SEQUENCE [LARGE SCALE GENOMIC DNA]</scope>
</reference>
<dbReference type="PROSITE" id="PS50297">
    <property type="entry name" value="ANK_REP_REGION"/>
    <property type="match status" value="2"/>
</dbReference>
<evidence type="ECO:0000256" key="2">
    <source>
        <dbReference type="ARBA" id="ARBA00023043"/>
    </source>
</evidence>
<protein>
    <submittedName>
        <fullName evidence="4">Uncharacterized protein</fullName>
    </submittedName>
</protein>
<proteinExistence type="predicted"/>
<dbReference type="SUPFAM" id="SSF48403">
    <property type="entry name" value="Ankyrin repeat"/>
    <property type="match status" value="1"/>
</dbReference>
<dbReference type="OrthoDB" id="9977361at2759"/>
<dbReference type="AlphaFoldDB" id="A0A6H5IWV1"/>
<evidence type="ECO:0000256" key="1">
    <source>
        <dbReference type="ARBA" id="ARBA00022737"/>
    </source>
</evidence>
<keyword evidence="2 3" id="KW-0040">ANK repeat</keyword>
<dbReference type="Gene3D" id="1.25.40.20">
    <property type="entry name" value="Ankyrin repeat-containing domain"/>
    <property type="match status" value="2"/>
</dbReference>
<dbReference type="SMART" id="SM00248">
    <property type="entry name" value="ANK"/>
    <property type="match status" value="4"/>
</dbReference>
<evidence type="ECO:0000256" key="3">
    <source>
        <dbReference type="PROSITE-ProRule" id="PRU00023"/>
    </source>
</evidence>
<dbReference type="PANTHER" id="PTHR24173">
    <property type="entry name" value="ANKYRIN REPEAT CONTAINING"/>
    <property type="match status" value="1"/>
</dbReference>